<feature type="compositionally biased region" description="Basic and acidic residues" evidence="1">
    <location>
        <begin position="354"/>
        <end position="371"/>
    </location>
</feature>
<sequence length="392" mass="44409">MTTTLSGEIDAPRRQRSLSTYEGWKDFAERPPREKPALLTPEQLGALDPDAFARYNAERRAWHANILLRTRQVHGVHLQLGDILDSNLQDSDRVKSAAALDAPPALGKSTVVNTFGRDFHRQRIAEVGEYLDEDRDVLHLPVCHITVPGRLTIKGLHMMILGFYAHPATAGILHRSMAGRDLARAAADCIERHDTRLVIIDDLHFIQMRTRDGVEVANQLKWLSNEYSATFLFAGVALRERGLVGEGATGKEAAMAQTFRRWTVLSLDSYSLRTKQTRQEWDSLLWHIEQALVLADAHEGMLVDMSRYLFARTTGNIGSLMDLIRRGASRAIRTGVERIDRQLLDDIRIDEGAETERPELQAKHDREDRARRERRRRRLKSDGAEETGEEAA</sequence>
<comment type="caution">
    <text evidence="3">The sequence shown here is derived from an EMBL/GenBank/DDBJ whole genome shotgun (WGS) entry which is preliminary data.</text>
</comment>
<dbReference type="PATRIC" id="fig|400772.4.peg.1002"/>
<protein>
    <submittedName>
        <fullName evidence="3">Bacterial TniB protein</fullName>
    </submittedName>
</protein>
<keyword evidence="4" id="KW-1185">Reference proteome</keyword>
<dbReference type="InterPro" id="IPR049945">
    <property type="entry name" value="AAA_22"/>
</dbReference>
<dbReference type="OrthoDB" id="3337229at2"/>
<feature type="region of interest" description="Disordered" evidence="1">
    <location>
        <begin position="1"/>
        <end position="24"/>
    </location>
</feature>
<name>A0A0F0LVQ0_9MICO</name>
<dbReference type="AlphaFoldDB" id="A0A0F0LVQ0"/>
<feature type="region of interest" description="Disordered" evidence="1">
    <location>
        <begin position="354"/>
        <end position="392"/>
    </location>
</feature>
<reference evidence="3 4" key="1">
    <citation type="submission" date="2015-02" db="EMBL/GenBank/DDBJ databases">
        <title>Draft genome sequences of ten Microbacterium spp. with emphasis on heavy metal contaminated environments.</title>
        <authorList>
            <person name="Corretto E."/>
        </authorList>
    </citation>
    <scope>NUCLEOTIDE SEQUENCE [LARGE SCALE GENOMIC DNA]</scope>
    <source>
        <strain evidence="3 4">DSM 18659</strain>
    </source>
</reference>
<evidence type="ECO:0000313" key="3">
    <source>
        <dbReference type="EMBL" id="KJL37392.1"/>
    </source>
</evidence>
<gene>
    <name evidence="3" type="ORF">RR49_00976</name>
</gene>
<feature type="domain" description="ORC1/DEAH AAA+ ATPase" evidence="2">
    <location>
        <begin position="96"/>
        <end position="236"/>
    </location>
</feature>
<evidence type="ECO:0000256" key="1">
    <source>
        <dbReference type="SAM" id="MobiDB-lite"/>
    </source>
</evidence>
<dbReference type="RefSeq" id="WP_045246935.1">
    <property type="nucleotide sequence ID" value="NZ_JYIY01000066.1"/>
</dbReference>
<evidence type="ECO:0000313" key="4">
    <source>
        <dbReference type="Proteomes" id="UP000033451"/>
    </source>
</evidence>
<dbReference type="Proteomes" id="UP000033451">
    <property type="component" value="Unassembled WGS sequence"/>
</dbReference>
<organism evidence="3 4">
    <name type="scientific">Microbacterium ginsengisoli</name>
    <dbReference type="NCBI Taxonomy" id="400772"/>
    <lineage>
        <taxon>Bacteria</taxon>
        <taxon>Bacillati</taxon>
        <taxon>Actinomycetota</taxon>
        <taxon>Actinomycetes</taxon>
        <taxon>Micrococcales</taxon>
        <taxon>Microbacteriaceae</taxon>
        <taxon>Microbacterium</taxon>
    </lineage>
</organism>
<accession>A0A0F0LVQ0</accession>
<dbReference type="EMBL" id="JYIY01000066">
    <property type="protein sequence ID" value="KJL37392.1"/>
    <property type="molecule type" value="Genomic_DNA"/>
</dbReference>
<dbReference type="Pfam" id="PF13401">
    <property type="entry name" value="AAA_22"/>
    <property type="match status" value="1"/>
</dbReference>
<dbReference type="STRING" id="400772.RR49_00976"/>
<proteinExistence type="predicted"/>
<evidence type="ECO:0000259" key="2">
    <source>
        <dbReference type="Pfam" id="PF13401"/>
    </source>
</evidence>